<evidence type="ECO:0000256" key="1">
    <source>
        <dbReference type="ARBA" id="ARBA00008560"/>
    </source>
</evidence>
<dbReference type="NCBIfam" id="TIGR01031">
    <property type="entry name" value="rpmF_bact"/>
    <property type="match status" value="1"/>
</dbReference>
<protein>
    <recommendedName>
        <fullName evidence="4 5">Large ribosomal subunit protein bL32</fullName>
    </recommendedName>
</protein>
<proteinExistence type="inferred from homology"/>
<dbReference type="STRING" id="54.SAMN02745121_07200"/>
<evidence type="ECO:0000313" key="8">
    <source>
        <dbReference type="Proteomes" id="UP000199400"/>
    </source>
</evidence>
<evidence type="ECO:0000256" key="4">
    <source>
        <dbReference type="ARBA" id="ARBA00035178"/>
    </source>
</evidence>
<dbReference type="InterPro" id="IPR044957">
    <property type="entry name" value="Ribosomal_bL32_bact"/>
</dbReference>
<comment type="similarity">
    <text evidence="1 5">Belongs to the bacterial ribosomal protein bL32 family.</text>
</comment>
<dbReference type="PANTHER" id="PTHR35534:SF1">
    <property type="entry name" value="LARGE RIBOSOMAL SUBUNIT PROTEIN BL32"/>
    <property type="match status" value="1"/>
</dbReference>
<dbReference type="GO" id="GO:0003735">
    <property type="term" value="F:structural constituent of ribosome"/>
    <property type="evidence" value="ECO:0007669"/>
    <property type="project" value="InterPro"/>
</dbReference>
<dbReference type="Gene3D" id="1.20.5.640">
    <property type="entry name" value="Single helix bin"/>
    <property type="match status" value="1"/>
</dbReference>
<organism evidence="7 8">
    <name type="scientific">Nannocystis exedens</name>
    <dbReference type="NCBI Taxonomy" id="54"/>
    <lineage>
        <taxon>Bacteria</taxon>
        <taxon>Pseudomonadati</taxon>
        <taxon>Myxococcota</taxon>
        <taxon>Polyangia</taxon>
        <taxon>Nannocystales</taxon>
        <taxon>Nannocystaceae</taxon>
        <taxon>Nannocystis</taxon>
    </lineage>
</organism>
<dbReference type="Pfam" id="PF01783">
    <property type="entry name" value="Ribosomal_L32p"/>
    <property type="match status" value="1"/>
</dbReference>
<dbReference type="RefSeq" id="WP_096325866.1">
    <property type="nucleotide sequence ID" value="NZ_FOMX01000031.1"/>
</dbReference>
<dbReference type="GO" id="GO:0015934">
    <property type="term" value="C:large ribosomal subunit"/>
    <property type="evidence" value="ECO:0007669"/>
    <property type="project" value="InterPro"/>
</dbReference>
<dbReference type="OrthoDB" id="9801927at2"/>
<feature type="region of interest" description="Disordered" evidence="6">
    <location>
        <begin position="1"/>
        <end position="25"/>
    </location>
</feature>
<accession>A0A1I2GDE2</accession>
<gene>
    <name evidence="5" type="primary">rpmF</name>
    <name evidence="7" type="ORF">SAMN02745121_07200</name>
</gene>
<feature type="compositionally biased region" description="Basic residues" evidence="6">
    <location>
        <begin position="1"/>
        <end position="22"/>
    </location>
</feature>
<keyword evidence="3 5" id="KW-0687">Ribonucleoprotein</keyword>
<name>A0A1I2GDE2_9BACT</name>
<evidence type="ECO:0000256" key="3">
    <source>
        <dbReference type="ARBA" id="ARBA00023274"/>
    </source>
</evidence>
<dbReference type="SUPFAM" id="SSF57829">
    <property type="entry name" value="Zn-binding ribosomal proteins"/>
    <property type="match status" value="1"/>
</dbReference>
<sequence length="61" mass="6991">MAVPKKKKSQSRRDMRRAHHDKRSAPTLVACPNCQERVRSHHVCPACGHYKGREVITIAQE</sequence>
<keyword evidence="8" id="KW-1185">Reference proteome</keyword>
<dbReference type="GO" id="GO:0006412">
    <property type="term" value="P:translation"/>
    <property type="evidence" value="ECO:0007669"/>
    <property type="project" value="UniProtKB-UniRule"/>
</dbReference>
<dbReference type="InterPro" id="IPR002677">
    <property type="entry name" value="Ribosomal_bL32"/>
</dbReference>
<evidence type="ECO:0000256" key="5">
    <source>
        <dbReference type="HAMAP-Rule" id="MF_00340"/>
    </source>
</evidence>
<dbReference type="PANTHER" id="PTHR35534">
    <property type="entry name" value="50S RIBOSOMAL PROTEIN L32"/>
    <property type="match status" value="1"/>
</dbReference>
<dbReference type="HAMAP" id="MF_00340">
    <property type="entry name" value="Ribosomal_bL32"/>
    <property type="match status" value="1"/>
</dbReference>
<keyword evidence="2 5" id="KW-0689">Ribosomal protein</keyword>
<evidence type="ECO:0000256" key="6">
    <source>
        <dbReference type="SAM" id="MobiDB-lite"/>
    </source>
</evidence>
<reference evidence="8" key="1">
    <citation type="submission" date="2016-10" db="EMBL/GenBank/DDBJ databases">
        <authorList>
            <person name="Varghese N."/>
            <person name="Submissions S."/>
        </authorList>
    </citation>
    <scope>NUCLEOTIDE SEQUENCE [LARGE SCALE GENOMIC DNA]</scope>
    <source>
        <strain evidence="8">ATCC 25963</strain>
    </source>
</reference>
<dbReference type="Proteomes" id="UP000199400">
    <property type="component" value="Unassembled WGS sequence"/>
</dbReference>
<dbReference type="InterPro" id="IPR011332">
    <property type="entry name" value="Ribosomal_zn-bd"/>
</dbReference>
<evidence type="ECO:0000256" key="2">
    <source>
        <dbReference type="ARBA" id="ARBA00022980"/>
    </source>
</evidence>
<dbReference type="EMBL" id="FOMX01000031">
    <property type="protein sequence ID" value="SFF14937.1"/>
    <property type="molecule type" value="Genomic_DNA"/>
</dbReference>
<dbReference type="AlphaFoldDB" id="A0A1I2GDE2"/>
<evidence type="ECO:0000313" key="7">
    <source>
        <dbReference type="EMBL" id="SFF14937.1"/>
    </source>
</evidence>